<dbReference type="FunFam" id="3.30.160.60:FF:001498">
    <property type="entry name" value="Zinc finger protein 404"/>
    <property type="match status" value="1"/>
</dbReference>
<name>A0A6P7N8K7_BETSP</name>
<gene>
    <name evidence="14" type="primary">LOC114860983</name>
</gene>
<evidence type="ECO:0000256" key="8">
    <source>
        <dbReference type="ARBA" id="ARBA00023125"/>
    </source>
</evidence>
<dbReference type="PROSITE" id="PS50157">
    <property type="entry name" value="ZINC_FINGER_C2H2_2"/>
    <property type="match status" value="4"/>
</dbReference>
<dbReference type="GO" id="GO:0005634">
    <property type="term" value="C:nucleus"/>
    <property type="evidence" value="ECO:0007669"/>
    <property type="project" value="UniProtKB-SubCell"/>
</dbReference>
<dbReference type="GeneID" id="114860983"/>
<accession>A0A6P7N8K7</accession>
<comment type="subcellular location">
    <subcellularLocation>
        <location evidence="2">Nucleus</location>
    </subcellularLocation>
</comment>
<dbReference type="FunFam" id="3.30.160.60:FF:000446">
    <property type="entry name" value="Zinc finger protein"/>
    <property type="match status" value="1"/>
</dbReference>
<evidence type="ECO:0000256" key="5">
    <source>
        <dbReference type="ARBA" id="ARBA00022771"/>
    </source>
</evidence>
<keyword evidence="13" id="KW-1185">Reference proteome</keyword>
<evidence type="ECO:0000256" key="9">
    <source>
        <dbReference type="ARBA" id="ARBA00023163"/>
    </source>
</evidence>
<dbReference type="FunFam" id="3.30.160.60:FF:001485">
    <property type="entry name" value="Krueppel-related zinc finger protein"/>
    <property type="match status" value="1"/>
</dbReference>
<dbReference type="InParanoid" id="A0A6P7N8K7"/>
<evidence type="ECO:0000256" key="11">
    <source>
        <dbReference type="PROSITE-ProRule" id="PRU00042"/>
    </source>
</evidence>
<feature type="domain" description="C2H2-type" evidence="12">
    <location>
        <begin position="293"/>
        <end position="315"/>
    </location>
</feature>
<evidence type="ECO:0000256" key="1">
    <source>
        <dbReference type="ARBA" id="ARBA00003767"/>
    </source>
</evidence>
<dbReference type="PANTHER" id="PTHR24388">
    <property type="entry name" value="ZINC FINGER PROTEIN"/>
    <property type="match status" value="1"/>
</dbReference>
<feature type="domain" description="C2H2-type" evidence="12">
    <location>
        <begin position="377"/>
        <end position="404"/>
    </location>
</feature>
<dbReference type="OrthoDB" id="8922241at2759"/>
<keyword evidence="8" id="KW-0238">DNA-binding</keyword>
<dbReference type="Pfam" id="PF00096">
    <property type="entry name" value="zf-C2H2"/>
    <property type="match status" value="3"/>
</dbReference>
<dbReference type="KEGG" id="bspl:114860983"/>
<keyword evidence="9" id="KW-0804">Transcription</keyword>
<feature type="domain" description="C2H2-type" evidence="12">
    <location>
        <begin position="349"/>
        <end position="376"/>
    </location>
</feature>
<dbReference type="InterPro" id="IPR036236">
    <property type="entry name" value="Znf_C2H2_sf"/>
</dbReference>
<evidence type="ECO:0000256" key="10">
    <source>
        <dbReference type="ARBA" id="ARBA00023242"/>
    </source>
</evidence>
<comment type="function">
    <text evidence="1">May be involved in transcriptional regulation.</text>
</comment>
<dbReference type="RefSeq" id="XP_029015752.1">
    <property type="nucleotide sequence ID" value="XM_029159919.2"/>
</dbReference>
<dbReference type="GO" id="GO:0008270">
    <property type="term" value="F:zinc ion binding"/>
    <property type="evidence" value="ECO:0007669"/>
    <property type="project" value="UniProtKB-KW"/>
</dbReference>
<evidence type="ECO:0000313" key="13">
    <source>
        <dbReference type="Proteomes" id="UP000515150"/>
    </source>
</evidence>
<dbReference type="PANTHER" id="PTHR24388:SF104">
    <property type="entry name" value="AT-RICH BINDING PROTEIN-RELATED"/>
    <property type="match status" value="1"/>
</dbReference>
<keyword evidence="6" id="KW-0862">Zinc</keyword>
<dbReference type="PROSITE" id="PS00028">
    <property type="entry name" value="ZINC_FINGER_C2H2_1"/>
    <property type="match status" value="4"/>
</dbReference>
<dbReference type="SUPFAM" id="SSF57667">
    <property type="entry name" value="beta-beta-alpha zinc fingers"/>
    <property type="match status" value="3"/>
</dbReference>
<dbReference type="GO" id="GO:0000978">
    <property type="term" value="F:RNA polymerase II cis-regulatory region sequence-specific DNA binding"/>
    <property type="evidence" value="ECO:0007669"/>
    <property type="project" value="TreeGrafter"/>
</dbReference>
<dbReference type="Proteomes" id="UP000515150">
    <property type="component" value="Chromosome 8"/>
</dbReference>
<dbReference type="AlphaFoldDB" id="A0A6P7N8K7"/>
<evidence type="ECO:0000256" key="6">
    <source>
        <dbReference type="ARBA" id="ARBA00022833"/>
    </source>
</evidence>
<dbReference type="FunFam" id="3.30.160.60:FF:000097">
    <property type="entry name" value="Zinc finger protein"/>
    <property type="match status" value="1"/>
</dbReference>
<evidence type="ECO:0000256" key="3">
    <source>
        <dbReference type="ARBA" id="ARBA00022723"/>
    </source>
</evidence>
<organism evidence="13 14">
    <name type="scientific">Betta splendens</name>
    <name type="common">Siamese fighting fish</name>
    <dbReference type="NCBI Taxonomy" id="158456"/>
    <lineage>
        <taxon>Eukaryota</taxon>
        <taxon>Metazoa</taxon>
        <taxon>Chordata</taxon>
        <taxon>Craniata</taxon>
        <taxon>Vertebrata</taxon>
        <taxon>Euteleostomi</taxon>
        <taxon>Actinopterygii</taxon>
        <taxon>Neopterygii</taxon>
        <taxon>Teleostei</taxon>
        <taxon>Neoteleostei</taxon>
        <taxon>Acanthomorphata</taxon>
        <taxon>Anabantaria</taxon>
        <taxon>Anabantiformes</taxon>
        <taxon>Anabantoidei</taxon>
        <taxon>Osphronemidae</taxon>
        <taxon>Betta</taxon>
    </lineage>
</organism>
<dbReference type="SMART" id="SM00355">
    <property type="entry name" value="ZnF_C2H2"/>
    <property type="match status" value="4"/>
</dbReference>
<keyword evidence="5 11" id="KW-0863">Zinc-finger</keyword>
<dbReference type="GO" id="GO:0000981">
    <property type="term" value="F:DNA-binding transcription factor activity, RNA polymerase II-specific"/>
    <property type="evidence" value="ECO:0007669"/>
    <property type="project" value="TreeGrafter"/>
</dbReference>
<protein>
    <submittedName>
        <fullName evidence="14">Zinc finger protein 184-like isoform X1</fullName>
    </submittedName>
</protein>
<sequence>MAGRRSIHAQLSSIMDTVARSALSQVCKLVDQDSAELRLELSRLLLANSALTEKVNSLECELTTVRSDTPMFCISYRSVGVQTTCYTDGDPQDSGAPTIEGVFDRDWCMNLWKVRDPYSLETATDSSECFDKSVSAQSDEMAVAVIKKEYVENNADQFQQETLCTGAEHEENLLKEPEQLSLDYLAGSSACALPFEQVVSADGIDESSLHLIPISDTEEAFSSHIIPIEDDDDDDNDDDGDGIHFVQESQQMPVQKEQKTLQADNTTALENELHNISEMPDVENTRCPNKVKYTCQICSRAFFHKGALTRHMKLHKSHFCKICKQHFQRRAKLKSHTCVPPAPSMKATKPCEVCGKTFSNQSALRTHYFVHTGEKPYRCSFCGNRFTQKGNLKCHLRMHTGEKPFHCVKCGKTYTRKRSLDQHLRTHRIQEFRGKSI</sequence>
<evidence type="ECO:0000313" key="14">
    <source>
        <dbReference type="RefSeq" id="XP_029015752.1"/>
    </source>
</evidence>
<evidence type="ECO:0000256" key="7">
    <source>
        <dbReference type="ARBA" id="ARBA00023015"/>
    </source>
</evidence>
<dbReference type="InterPro" id="IPR013087">
    <property type="entry name" value="Znf_C2H2_type"/>
</dbReference>
<dbReference type="InterPro" id="IPR050527">
    <property type="entry name" value="Snail/Krueppel_Znf"/>
</dbReference>
<evidence type="ECO:0000256" key="4">
    <source>
        <dbReference type="ARBA" id="ARBA00022737"/>
    </source>
</evidence>
<reference evidence="14" key="1">
    <citation type="submission" date="2025-08" db="UniProtKB">
        <authorList>
            <consortium name="RefSeq"/>
        </authorList>
    </citation>
    <scope>IDENTIFICATION</scope>
</reference>
<evidence type="ECO:0000259" key="12">
    <source>
        <dbReference type="PROSITE" id="PS50157"/>
    </source>
</evidence>
<evidence type="ECO:0000256" key="2">
    <source>
        <dbReference type="ARBA" id="ARBA00004123"/>
    </source>
</evidence>
<feature type="domain" description="C2H2-type" evidence="12">
    <location>
        <begin position="405"/>
        <end position="432"/>
    </location>
</feature>
<dbReference type="Gene3D" id="3.30.160.60">
    <property type="entry name" value="Classic Zinc Finger"/>
    <property type="match status" value="4"/>
</dbReference>
<keyword evidence="4" id="KW-0677">Repeat</keyword>
<keyword evidence="3" id="KW-0479">Metal-binding</keyword>
<proteinExistence type="predicted"/>
<keyword evidence="7" id="KW-0805">Transcription regulation</keyword>
<keyword evidence="10" id="KW-0539">Nucleus</keyword>